<evidence type="ECO:0000259" key="2">
    <source>
        <dbReference type="Pfam" id="PF01841"/>
    </source>
</evidence>
<sequence>MKKHLLIYLLLLAGIKAYAQDFDYGKYAADELNMKTYSKDSAANAVVLREFGTAQISNREGSPLVFEYHVRIKIFNSKGFKHGDVIIRLHKQEEREETVEGVEGITFYNDENGIAQSYALDKSKIYKENKSKYLNQVRFAMPNLKDGCIIEYKYTLVSPFVFNFKSWDFQTDIPKVYSEYIAHIPAVYNYNVSLRGGRKLTKNAAVLERECFTPGGGFKADCSVITYAMTDIPAFVEEKYMTAPSNFISAIYFELSEFTDYHGIKHKITKQWTDVDDELKRDEMFGKQMKRKDLFKDKIPAITAGATDDLAKAKAVYSYLQKWFKWDNDVEKYSVDGIKKALDKRSGSSADINLALVSALSAAGLQSEAVILSTRNNGLINKLFPVVSEFNYVIAQVDIGDQKYLLDATDPLLPFGLLPIRCINDQGRVISLDKPSYWTDLKASQKESSVYNLNLALDENGKLKGTMSHYSFGYEAYNKRNKIKKFNSVDEYVENLDESMPKIKILKSEIQNLDDNEKPLSEVYEIEINAYEKLGKEQFSFNPFFMDRTTENPFKLQERTYPVNWGAPSETKTMIRVIFPEQYEIVSKPADIGIALPAHGGQYQTQIDVDGSAFSFSEVKQLNKSVYEPEEYPYLKELFNKIVQSERAEIIFKKKK</sequence>
<organism evidence="3 4">
    <name type="scientific">Mucilaginibacter arboris</name>
    <dbReference type="NCBI Taxonomy" id="2682090"/>
    <lineage>
        <taxon>Bacteria</taxon>
        <taxon>Pseudomonadati</taxon>
        <taxon>Bacteroidota</taxon>
        <taxon>Sphingobacteriia</taxon>
        <taxon>Sphingobacteriales</taxon>
        <taxon>Sphingobacteriaceae</taxon>
        <taxon>Mucilaginibacter</taxon>
    </lineage>
</organism>
<evidence type="ECO:0000313" key="3">
    <source>
        <dbReference type="EMBL" id="MVN22908.1"/>
    </source>
</evidence>
<accession>A0A7K1T061</accession>
<reference evidence="3 4" key="1">
    <citation type="submission" date="2019-12" db="EMBL/GenBank/DDBJ databases">
        <title>Mucilaginibacter sp. HMF7410 genome sequencing and assembly.</title>
        <authorList>
            <person name="Kang H."/>
            <person name="Cha I."/>
            <person name="Kim H."/>
            <person name="Joh K."/>
        </authorList>
    </citation>
    <scope>NUCLEOTIDE SEQUENCE [LARGE SCALE GENOMIC DNA]</scope>
    <source>
        <strain evidence="3 4">HMF7410</strain>
    </source>
</reference>
<proteinExistence type="predicted"/>
<protein>
    <submittedName>
        <fullName evidence="3">DUF3857 domain-containing protein</fullName>
    </submittedName>
</protein>
<comment type="caution">
    <text evidence="3">The sequence shown here is derived from an EMBL/GenBank/DDBJ whole genome shotgun (WGS) entry which is preliminary data.</text>
</comment>
<dbReference type="Gene3D" id="3.10.620.30">
    <property type="match status" value="1"/>
</dbReference>
<dbReference type="InterPro" id="IPR038765">
    <property type="entry name" value="Papain-like_cys_pep_sf"/>
</dbReference>
<dbReference type="SUPFAM" id="SSF54001">
    <property type="entry name" value="Cysteine proteinases"/>
    <property type="match status" value="1"/>
</dbReference>
<name>A0A7K1T061_9SPHI</name>
<dbReference type="RefSeq" id="WP_157568620.1">
    <property type="nucleotide sequence ID" value="NZ_WPIK01000015.1"/>
</dbReference>
<dbReference type="EMBL" id="WPIK01000015">
    <property type="protein sequence ID" value="MVN22908.1"/>
    <property type="molecule type" value="Genomic_DNA"/>
</dbReference>
<dbReference type="Proteomes" id="UP000462014">
    <property type="component" value="Unassembled WGS sequence"/>
</dbReference>
<dbReference type="InterPro" id="IPR002931">
    <property type="entry name" value="Transglutaminase-like"/>
</dbReference>
<evidence type="ECO:0000313" key="4">
    <source>
        <dbReference type="Proteomes" id="UP000462014"/>
    </source>
</evidence>
<dbReference type="Gene3D" id="2.60.120.1130">
    <property type="match status" value="1"/>
</dbReference>
<feature type="domain" description="Transglutaminase-like" evidence="2">
    <location>
        <begin position="301"/>
        <end position="377"/>
    </location>
</feature>
<feature type="chain" id="PRO_5029672702" evidence="1">
    <location>
        <begin position="20"/>
        <end position="656"/>
    </location>
</feature>
<evidence type="ECO:0000256" key="1">
    <source>
        <dbReference type="SAM" id="SignalP"/>
    </source>
</evidence>
<feature type="signal peptide" evidence="1">
    <location>
        <begin position="1"/>
        <end position="19"/>
    </location>
</feature>
<dbReference type="Pfam" id="PF01841">
    <property type="entry name" value="Transglut_core"/>
    <property type="match status" value="1"/>
</dbReference>
<dbReference type="Gene3D" id="2.60.40.3140">
    <property type="match status" value="1"/>
</dbReference>
<dbReference type="AlphaFoldDB" id="A0A7K1T061"/>
<keyword evidence="1" id="KW-0732">Signal</keyword>
<gene>
    <name evidence="3" type="ORF">GO621_15390</name>
</gene>
<keyword evidence="4" id="KW-1185">Reference proteome</keyword>